<dbReference type="InterPro" id="IPR051320">
    <property type="entry name" value="Viral_Replic_Matur_Polypro"/>
</dbReference>
<keyword evidence="14" id="KW-0175">Coiled coil</keyword>
<dbReference type="GO" id="GO:0006508">
    <property type="term" value="P:proteolysis"/>
    <property type="evidence" value="ECO:0007669"/>
    <property type="project" value="UniProtKB-KW"/>
</dbReference>
<dbReference type="Pfam" id="PF00692">
    <property type="entry name" value="dUTPase"/>
    <property type="match status" value="1"/>
</dbReference>
<evidence type="ECO:0000256" key="15">
    <source>
        <dbReference type="SAM" id="MobiDB-lite"/>
    </source>
</evidence>
<reference evidence="18" key="1">
    <citation type="journal article" date="2015" name="Virus Genes">
        <title>Complete genome sequencing of Piper yellow mottle virus infecting black pepper, betelvine, and Indian long pepper.</title>
        <authorList>
            <person name="Deeshma K.P."/>
            <person name="Bhat A.I."/>
        </authorList>
    </citation>
    <scope>NUCLEOTIDE SEQUENCE</scope>
    <source>
        <strain evidence="18">PL</strain>
    </source>
</reference>
<dbReference type="InterPro" id="IPR041373">
    <property type="entry name" value="RT_RNaseH"/>
</dbReference>
<dbReference type="Gene3D" id="3.10.10.10">
    <property type="entry name" value="HIV Type 1 Reverse Transcriptase, subunit A, domain 1"/>
    <property type="match status" value="1"/>
</dbReference>
<keyword evidence="13" id="KW-0479">Metal-binding</keyword>
<keyword evidence="7" id="KW-0255">Endonuclease</keyword>
<dbReference type="Gene3D" id="2.70.40.10">
    <property type="match status" value="1"/>
</dbReference>
<dbReference type="FunFam" id="3.10.10.10:FF:000007">
    <property type="entry name" value="Retrovirus-related Pol polyprotein from transposon 17.6-like Protein"/>
    <property type="match status" value="1"/>
</dbReference>
<keyword evidence="13" id="KW-0862">Zinc</keyword>
<keyword evidence="9" id="KW-0460">Magnesium</keyword>
<dbReference type="Gene3D" id="3.30.420.10">
    <property type="entry name" value="Ribonuclease H-like superfamily/Ribonuclease H"/>
    <property type="match status" value="1"/>
</dbReference>
<feature type="region of interest" description="Disordered" evidence="15">
    <location>
        <begin position="538"/>
        <end position="557"/>
    </location>
</feature>
<dbReference type="EMBL" id="KJ873043">
    <property type="protein sequence ID" value="AIK01824.1"/>
    <property type="molecule type" value="Genomic_DNA"/>
</dbReference>
<evidence type="ECO:0000313" key="18">
    <source>
        <dbReference type="EMBL" id="AIK01824.1"/>
    </source>
</evidence>
<dbReference type="Gene3D" id="2.40.70.10">
    <property type="entry name" value="Acid Proteases"/>
    <property type="match status" value="1"/>
</dbReference>
<dbReference type="Gene3D" id="3.30.70.270">
    <property type="match status" value="2"/>
</dbReference>
<dbReference type="InterPro" id="IPR001878">
    <property type="entry name" value="Znf_CCHC"/>
</dbReference>
<dbReference type="InterPro" id="IPR021109">
    <property type="entry name" value="Peptidase_aspartic_dom_sf"/>
</dbReference>
<dbReference type="GO" id="GO:0003964">
    <property type="term" value="F:RNA-directed DNA polymerase activity"/>
    <property type="evidence" value="ECO:0007669"/>
    <property type="project" value="UniProtKB-KW"/>
</dbReference>
<evidence type="ECO:0000256" key="9">
    <source>
        <dbReference type="ARBA" id="ARBA00022842"/>
    </source>
</evidence>
<protein>
    <recommendedName>
        <fullName evidence="1">RNA-directed DNA polymerase</fullName>
        <ecNumber evidence="1">2.7.7.49</ecNumber>
    </recommendedName>
</protein>
<keyword evidence="2" id="KW-0645">Protease</keyword>
<keyword evidence="8" id="KW-0378">Hydrolase</keyword>
<evidence type="ECO:0000256" key="4">
    <source>
        <dbReference type="ARBA" id="ARBA00022695"/>
    </source>
</evidence>
<evidence type="ECO:0000256" key="5">
    <source>
        <dbReference type="ARBA" id="ARBA00022722"/>
    </source>
</evidence>
<dbReference type="SMART" id="SM00343">
    <property type="entry name" value="ZnF_C2HC"/>
    <property type="match status" value="1"/>
</dbReference>
<feature type="compositionally biased region" description="Acidic residues" evidence="15">
    <location>
        <begin position="539"/>
        <end position="557"/>
    </location>
</feature>
<dbReference type="GO" id="GO:0046081">
    <property type="term" value="P:dUTP catabolic process"/>
    <property type="evidence" value="ECO:0007669"/>
    <property type="project" value="InterPro"/>
</dbReference>
<evidence type="ECO:0000256" key="7">
    <source>
        <dbReference type="ARBA" id="ARBA00022759"/>
    </source>
</evidence>
<dbReference type="EC" id="2.7.7.49" evidence="1"/>
<dbReference type="Pfam" id="PF00098">
    <property type="entry name" value="zf-CCHC"/>
    <property type="match status" value="1"/>
</dbReference>
<evidence type="ECO:0000256" key="3">
    <source>
        <dbReference type="ARBA" id="ARBA00022679"/>
    </source>
</evidence>
<feature type="compositionally biased region" description="Basic residues" evidence="15">
    <location>
        <begin position="1904"/>
        <end position="1918"/>
    </location>
</feature>
<keyword evidence="6" id="KW-0064">Aspartyl protease</keyword>
<dbReference type="Pfam" id="PF00077">
    <property type="entry name" value="RVP"/>
    <property type="match status" value="1"/>
</dbReference>
<evidence type="ECO:0000256" key="2">
    <source>
        <dbReference type="ARBA" id="ARBA00022670"/>
    </source>
</evidence>
<dbReference type="InterPro" id="IPR000477">
    <property type="entry name" value="RT_dom"/>
</dbReference>
<dbReference type="InterPro" id="IPR033704">
    <property type="entry name" value="dUTPase_trimeric"/>
</dbReference>
<evidence type="ECO:0000256" key="6">
    <source>
        <dbReference type="ARBA" id="ARBA00022750"/>
    </source>
</evidence>
<dbReference type="GO" id="GO:0000287">
    <property type="term" value="F:magnesium ion binding"/>
    <property type="evidence" value="ECO:0007669"/>
    <property type="project" value="InterPro"/>
</dbReference>
<dbReference type="GO" id="GO:0003677">
    <property type="term" value="F:DNA binding"/>
    <property type="evidence" value="ECO:0007669"/>
    <property type="project" value="UniProtKB-KW"/>
</dbReference>
<dbReference type="SUPFAM" id="SSF56672">
    <property type="entry name" value="DNA/RNA polymerases"/>
    <property type="match status" value="1"/>
</dbReference>
<dbReference type="InterPro" id="IPR008181">
    <property type="entry name" value="dUTPase"/>
</dbReference>
<dbReference type="PROSITE" id="PS50158">
    <property type="entry name" value="ZF_CCHC"/>
    <property type="match status" value="1"/>
</dbReference>
<evidence type="ECO:0000256" key="14">
    <source>
        <dbReference type="SAM" id="Coils"/>
    </source>
</evidence>
<organism evidence="18">
    <name type="scientific">Piper yellow mottle virus</name>
    <dbReference type="NCBI Taxonomy" id="262957"/>
    <lineage>
        <taxon>Viruses</taxon>
        <taxon>Riboviria</taxon>
        <taxon>Pararnavirae</taxon>
        <taxon>Artverviricota</taxon>
        <taxon>Revtraviricetes</taxon>
        <taxon>Ortervirales</taxon>
        <taxon>Caulimoviridae</taxon>
        <taxon>Badnavirus</taxon>
        <taxon>Badnavirus maculapiperis</taxon>
    </lineage>
</organism>
<evidence type="ECO:0000259" key="17">
    <source>
        <dbReference type="PROSITE" id="PS50878"/>
    </source>
</evidence>
<dbReference type="InterPro" id="IPR036397">
    <property type="entry name" value="RNaseH_sf"/>
</dbReference>
<proteinExistence type="predicted"/>
<keyword evidence="5" id="KW-0540">Nuclease</keyword>
<feature type="region of interest" description="Disordered" evidence="15">
    <location>
        <begin position="1874"/>
        <end position="1925"/>
    </location>
</feature>
<dbReference type="CDD" id="cd07557">
    <property type="entry name" value="trimeric_dUTPase"/>
    <property type="match status" value="1"/>
</dbReference>
<dbReference type="Pfam" id="PF22909">
    <property type="entry name" value="Caulimovir_coat_dom"/>
    <property type="match status" value="1"/>
</dbReference>
<dbReference type="Gene3D" id="4.10.60.10">
    <property type="entry name" value="Zinc finger, CCHC-type"/>
    <property type="match status" value="1"/>
</dbReference>
<dbReference type="Pfam" id="PF17917">
    <property type="entry name" value="RT_RNaseH"/>
    <property type="match status" value="1"/>
</dbReference>
<keyword evidence="10" id="KW-0695">RNA-directed DNA polymerase</keyword>
<dbReference type="CDD" id="cd01647">
    <property type="entry name" value="RT_LTR"/>
    <property type="match status" value="1"/>
</dbReference>
<dbReference type="SUPFAM" id="SSF57756">
    <property type="entry name" value="Retrovirus zinc finger-like domains"/>
    <property type="match status" value="1"/>
</dbReference>
<evidence type="ECO:0000256" key="8">
    <source>
        <dbReference type="ARBA" id="ARBA00022801"/>
    </source>
</evidence>
<dbReference type="GO" id="GO:0006226">
    <property type="term" value="P:dUMP biosynthetic process"/>
    <property type="evidence" value="ECO:0007669"/>
    <property type="project" value="InterPro"/>
</dbReference>
<dbReference type="SUPFAM" id="SSF50630">
    <property type="entry name" value="Acid proteases"/>
    <property type="match status" value="1"/>
</dbReference>
<evidence type="ECO:0000259" key="16">
    <source>
        <dbReference type="PROSITE" id="PS50158"/>
    </source>
</evidence>
<feature type="coiled-coil region" evidence="14">
    <location>
        <begin position="1080"/>
        <end position="1163"/>
    </location>
</feature>
<sequence>MAQAQAKTLVEDQITQYRQNQRRMHNLRQAVRRLTNSQASTSGQEVIEQSLDPQKQLLKSMTKRASIVPAEVLYHSRKDDVNHKVYIHRSEEALSVTEGNQVDRTFIQEESHKKLVRSGIKFIHLGVLQVRLQILHRKEEGTLALVVFRDNRWKGDKGIIAAMEVDLTKGCQMVYIIPDIMMTVNDFYHNIHISVLTRGYEGWQHGEANLLVTRGMIGRLSNTPNVGFAYDIQEVVDYFITHGVHALPGAKYDTARLQGQQWILKKPELIIPTKPEQIQSKDLVDGTVSLRFSNYSTQASTSRPKYNEEDEEIQSDEEILAYIHQERQEVTTPEDLGVIRLTPEARLPMRTSPSAAGYNLFGIERLVIQPGERQLQRTGIAIRVPEGHYGRIAARSSAAWQLGIVVGAGVIDADFQGEIKVLIFNLSNSPVEIEAGDAVAQLVLEGISTPSLSVWRVFTEETVRGTTSPLGRDLQYPQLRQQQDDTSPLLAETGGHLPNTNSEEEEAISPAVTTPEDIQDDLYQHDLAAINTEGPVWDNSEEEEEGYAAEEEEEEVNDMEYPHIRALRLKMQEVFSAQSEISQYRPPQDTAMGPSSYPPAVNITNEAGPSRPMFEGYNKSGVRFKHKDLADSWTLPSAQQQQGAVFVIPTQLGLFDSVFARWESITKNLVAAQGFTDPADKVGFIENLLGEAEKLTWIQWRSTYQEEYQQMMNSADGRAGTENILSQVRRIFALEDPATGSTKMQDEAYRDLEQLTCSNLKDLVPFLNDYLRLAAKTGRMFIGTELSEKLWMKLPGNLGRRIKEAFDIKYKGNEAGVIPRILFTHKYLEDQCKEAAFQRSLKGMTFCNSIPIPGYYSKEKKMGVRRSTTYKGKPHSSHVRIEERKHLLRNKNCKCYLCGEEGHFAKDCNRNKRDIRRVAIFEGLELPEDHDVVSVSEGEEDSDAIYSVSEGEDGSVATLTHYINVFFEEDRTYWVGKAGSWQPMIKVSQKVHDCQHCWMENTDVPNDGPIQCLCCKRNSQKNFRIHCPICKVTSCGLCSKFCFDKSIQVKKEYVAPYNPRNLLEEQQKYIEWCELEMKRLRESINQDNELRMENDRLRLENQDLKRQIAKLQENQKMKALLEDLGEEFYMEEEANVLVEEWDNEKVTKELDNLEAELNKVGVIIPEEKVCISKEGEKIKPISKSMLIKFQVKLEIPDVPEFTVNAILDTGATTCCVDERVIPQEALEANPYLVHFRGINSKTAANKKLKYGRMIIGDQQFKVPYTYAFPMTISDDIQMILGCNFIRAMHGGVRIEGNEVTFYKYVTKIMAQQGNAMVRTEVIPEEEEYSAVEEVCTGTVVHPEFGNRYQRLIEDMKNQGYIGEEPMKYWQKNQVTCKFEIKNPDLIIEDRPLKHVTPAMHASSFKHIDALLKIKVIRPSKSRHRTCAFIVNSGTSIDPVTGKEVKGKERLVFSYKRLNDNTNKDQYSLPGINTIISKVGNSKVFSKFDLKSGFHQVAMDPESIEWTAFSTPNGLYEWLVMPFGLKNAPAVFQRKMDNCFKGMEDFIAVYIDDILVFSENMRDHAQHLVAMMEICKKNGLILSPTKMKIGLGTIDFLGATIGNSRVKLQEHIVKKILDFNTNGLEDKKNLRSWLGILNYARAYIPNLGRILGPLYAKVSPTGERKMNQQDWGIVAQIKKIIQELPELELPPENCCIVIETDGCMSGWGGVCRWKPMACDPKNAERVCAYCSGKFDPPKSTIDAEIHAVMNSLEKLKIYYLDKKEIIIRTDCQAIISFFNKSSVNKPSRVRWIGFTDYITGLGIDVKFQHIDGKENSLADSLSRLTCSLIRQWHHLEPVITTMEAALVQERQNPTPGSTRALKQALHQANQWLSSTNNTKIPSKGSQGLTAPALESGGTTCASSRSLKKKPPKKPKKRWKSSSTSTN</sequence>
<dbReference type="InterPro" id="IPR043128">
    <property type="entry name" value="Rev_trsase/Diguanyl_cyclase"/>
</dbReference>
<name>A0A076U3Q8_9VIRU</name>
<feature type="compositionally biased region" description="Polar residues" evidence="15">
    <location>
        <begin position="1874"/>
        <end position="1887"/>
    </location>
</feature>
<dbReference type="SUPFAM" id="SSF51283">
    <property type="entry name" value="dUTPase-like"/>
    <property type="match status" value="1"/>
</dbReference>
<keyword evidence="12" id="KW-0238">DNA-binding</keyword>
<dbReference type="PANTHER" id="PTHR33064:SF37">
    <property type="entry name" value="RIBONUCLEASE H"/>
    <property type="match status" value="1"/>
</dbReference>
<keyword evidence="11" id="KW-0546">Nucleotide metabolism</keyword>
<dbReference type="PROSITE" id="PS50878">
    <property type="entry name" value="RT_POL"/>
    <property type="match status" value="1"/>
</dbReference>
<feature type="domain" description="Reverse transcriptase" evidence="17">
    <location>
        <begin position="1410"/>
        <end position="1600"/>
    </location>
</feature>
<keyword evidence="4" id="KW-0548">Nucleotidyltransferase</keyword>
<dbReference type="NCBIfam" id="TIGR00576">
    <property type="entry name" value="dut"/>
    <property type="match status" value="1"/>
</dbReference>
<dbReference type="GO" id="GO:0004190">
    <property type="term" value="F:aspartic-type endopeptidase activity"/>
    <property type="evidence" value="ECO:0007669"/>
    <property type="project" value="UniProtKB-KW"/>
</dbReference>
<keyword evidence="13" id="KW-0863">Zinc-finger</keyword>
<dbReference type="GO" id="GO:0004170">
    <property type="term" value="F:dUTP diphosphatase activity"/>
    <property type="evidence" value="ECO:0007669"/>
    <property type="project" value="InterPro"/>
</dbReference>
<dbReference type="PANTHER" id="PTHR33064">
    <property type="entry name" value="POL PROTEIN"/>
    <property type="match status" value="1"/>
</dbReference>
<evidence type="ECO:0000256" key="12">
    <source>
        <dbReference type="ARBA" id="ARBA00023125"/>
    </source>
</evidence>
<dbReference type="GO" id="GO:0004519">
    <property type="term" value="F:endonuclease activity"/>
    <property type="evidence" value="ECO:0007669"/>
    <property type="project" value="UniProtKB-KW"/>
</dbReference>
<evidence type="ECO:0000256" key="10">
    <source>
        <dbReference type="ARBA" id="ARBA00022918"/>
    </source>
</evidence>
<evidence type="ECO:0000256" key="11">
    <source>
        <dbReference type="ARBA" id="ARBA00023080"/>
    </source>
</evidence>
<dbReference type="Pfam" id="PF00078">
    <property type="entry name" value="RVT_1"/>
    <property type="match status" value="1"/>
</dbReference>
<keyword evidence="3" id="KW-0808">Transferase</keyword>
<feature type="region of interest" description="Disordered" evidence="15">
    <location>
        <begin position="466"/>
        <end position="507"/>
    </location>
</feature>
<dbReference type="InterPro" id="IPR043502">
    <property type="entry name" value="DNA/RNA_pol_sf"/>
</dbReference>
<dbReference type="GO" id="GO:0008270">
    <property type="term" value="F:zinc ion binding"/>
    <property type="evidence" value="ECO:0007669"/>
    <property type="project" value="UniProtKB-KW"/>
</dbReference>
<dbReference type="InterPro" id="IPR018061">
    <property type="entry name" value="Retropepsins"/>
</dbReference>
<feature type="domain" description="CCHC-type" evidence="16">
    <location>
        <begin position="894"/>
        <end position="908"/>
    </location>
</feature>
<evidence type="ECO:0000256" key="1">
    <source>
        <dbReference type="ARBA" id="ARBA00012493"/>
    </source>
</evidence>
<evidence type="ECO:0000256" key="13">
    <source>
        <dbReference type="PROSITE-ProRule" id="PRU00047"/>
    </source>
</evidence>
<dbReference type="InterPro" id="IPR036157">
    <property type="entry name" value="dUTPase-like_sf"/>
</dbReference>
<accession>A0A076U3Q8</accession>
<dbReference type="InterPro" id="IPR029054">
    <property type="entry name" value="dUTPase-like"/>
</dbReference>
<dbReference type="InterPro" id="IPR036875">
    <property type="entry name" value="Znf_CCHC_sf"/>
</dbReference>